<evidence type="ECO:0000256" key="6">
    <source>
        <dbReference type="ARBA" id="ARBA00022989"/>
    </source>
</evidence>
<dbReference type="InterPro" id="IPR003752">
    <property type="entry name" value="DiS_bond_form_DsbB/BdbC"/>
</dbReference>
<gene>
    <name evidence="13" type="ORF">A2115_03710</name>
</gene>
<comment type="subcellular location">
    <subcellularLocation>
        <location evidence="1">Membrane</location>
        <topology evidence="1">Multi-pass membrane protein</topology>
    </subcellularLocation>
</comment>
<accession>A0A1F7WIG3</accession>
<dbReference type="PANTHER" id="PTHR43469">
    <property type="entry name" value="DISULFIDE FORMATION PROTEIN-RELATED"/>
    <property type="match status" value="1"/>
</dbReference>
<evidence type="ECO:0000256" key="9">
    <source>
        <dbReference type="ARBA" id="ARBA00023157"/>
    </source>
</evidence>
<keyword evidence="5" id="KW-0249">Electron transport</keyword>
<comment type="similarity">
    <text evidence="2">Belongs to the DsbB family. BdbC subfamily.</text>
</comment>
<keyword evidence="4 12" id="KW-0812">Transmembrane</keyword>
<feature type="transmembrane region" description="Helical" evidence="12">
    <location>
        <begin position="75"/>
        <end position="92"/>
    </location>
</feature>
<dbReference type="InterPro" id="IPR012187">
    <property type="entry name" value="Disulphide_bond_form_BdbC"/>
</dbReference>
<feature type="transmembrane region" description="Helical" evidence="12">
    <location>
        <begin position="52"/>
        <end position="68"/>
    </location>
</feature>
<dbReference type="Proteomes" id="UP000176198">
    <property type="component" value="Unassembled WGS sequence"/>
</dbReference>
<dbReference type="PIRSF" id="PIRSF036659">
    <property type="entry name" value="BdbC"/>
    <property type="match status" value="1"/>
</dbReference>
<evidence type="ECO:0000313" key="13">
    <source>
        <dbReference type="EMBL" id="OGM01948.1"/>
    </source>
</evidence>
<dbReference type="InterPro" id="IPR023380">
    <property type="entry name" value="DsbB-like_sf"/>
</dbReference>
<dbReference type="GO" id="GO:0015035">
    <property type="term" value="F:protein-disulfide reductase activity"/>
    <property type="evidence" value="ECO:0007669"/>
    <property type="project" value="InterPro"/>
</dbReference>
<dbReference type="GO" id="GO:0016020">
    <property type="term" value="C:membrane"/>
    <property type="evidence" value="ECO:0007669"/>
    <property type="project" value="UniProtKB-SubCell"/>
</dbReference>
<dbReference type="SUPFAM" id="SSF158442">
    <property type="entry name" value="DsbB-like"/>
    <property type="match status" value="1"/>
</dbReference>
<dbReference type="NCBIfam" id="NF002849">
    <property type="entry name" value="PRK03113.1"/>
    <property type="match status" value="1"/>
</dbReference>
<dbReference type="PANTHER" id="PTHR43469:SF1">
    <property type="entry name" value="SPBETA PROPHAGE-DERIVED DISULFIDE BOND FORMATION PROTEIN B"/>
    <property type="match status" value="1"/>
</dbReference>
<protein>
    <recommendedName>
        <fullName evidence="15">2-oxoglutarate dehydrogenase</fullName>
    </recommendedName>
</protein>
<sequence length="153" mass="17251">MSKSLFTSWKKLLQNKAVLWAFIVALTATLGSLFLSEIAGYEPCKFCWLQRIFMYPLVFVLGVALFGKARDVAKYVKPLSIVGGILATYHYYIQINPNALAPCTSVGFSISCSERFFTYYGYITIPWMSLTAFLLITLLMFLSLKLGNKKAKN</sequence>
<dbReference type="AlphaFoldDB" id="A0A1F7WIG3"/>
<name>A0A1F7WIG3_9BACT</name>
<keyword evidence="9" id="KW-1015">Disulfide bond</keyword>
<feature type="transmembrane region" description="Helical" evidence="12">
    <location>
        <begin position="119"/>
        <end position="142"/>
    </location>
</feature>
<evidence type="ECO:0000256" key="12">
    <source>
        <dbReference type="SAM" id="Phobius"/>
    </source>
</evidence>
<dbReference type="EMBL" id="MGFJ01000035">
    <property type="protein sequence ID" value="OGM01948.1"/>
    <property type="molecule type" value="Genomic_DNA"/>
</dbReference>
<evidence type="ECO:0000313" key="14">
    <source>
        <dbReference type="Proteomes" id="UP000176198"/>
    </source>
</evidence>
<evidence type="ECO:0000256" key="3">
    <source>
        <dbReference type="ARBA" id="ARBA00022448"/>
    </source>
</evidence>
<keyword evidence="3" id="KW-0813">Transport</keyword>
<proteinExistence type="inferred from homology"/>
<evidence type="ECO:0000256" key="7">
    <source>
        <dbReference type="ARBA" id="ARBA00023002"/>
    </source>
</evidence>
<evidence type="ECO:0000256" key="5">
    <source>
        <dbReference type="ARBA" id="ARBA00022982"/>
    </source>
</evidence>
<dbReference type="Gene3D" id="1.20.1550.10">
    <property type="entry name" value="DsbB-like"/>
    <property type="match status" value="1"/>
</dbReference>
<comment type="caution">
    <text evidence="13">The sequence shown here is derived from an EMBL/GenBank/DDBJ whole genome shotgun (WGS) entry which is preliminary data.</text>
</comment>
<reference evidence="13 14" key="1">
    <citation type="journal article" date="2016" name="Nat. Commun.">
        <title>Thousands of microbial genomes shed light on interconnected biogeochemical processes in an aquifer system.</title>
        <authorList>
            <person name="Anantharaman K."/>
            <person name="Brown C.T."/>
            <person name="Hug L.A."/>
            <person name="Sharon I."/>
            <person name="Castelle C.J."/>
            <person name="Probst A.J."/>
            <person name="Thomas B.C."/>
            <person name="Singh A."/>
            <person name="Wilkins M.J."/>
            <person name="Karaoz U."/>
            <person name="Brodie E.L."/>
            <person name="Williams K.H."/>
            <person name="Hubbard S.S."/>
            <person name="Banfield J.F."/>
        </authorList>
    </citation>
    <scope>NUCLEOTIDE SEQUENCE [LARGE SCALE GENOMIC DNA]</scope>
</reference>
<keyword evidence="11" id="KW-0676">Redox-active center</keyword>
<keyword evidence="8 12" id="KW-0472">Membrane</keyword>
<organism evidence="13 14">
    <name type="scientific">Candidatus Woesebacteria bacterium GWA1_41_8</name>
    <dbReference type="NCBI Taxonomy" id="1802471"/>
    <lineage>
        <taxon>Bacteria</taxon>
        <taxon>Candidatus Woeseibacteriota</taxon>
    </lineage>
</organism>
<keyword evidence="10" id="KW-0143">Chaperone</keyword>
<keyword evidence="6 12" id="KW-1133">Transmembrane helix</keyword>
<keyword evidence="7" id="KW-0560">Oxidoreductase</keyword>
<evidence type="ECO:0000256" key="11">
    <source>
        <dbReference type="ARBA" id="ARBA00023284"/>
    </source>
</evidence>
<dbReference type="GO" id="GO:0006457">
    <property type="term" value="P:protein folding"/>
    <property type="evidence" value="ECO:0007669"/>
    <property type="project" value="InterPro"/>
</dbReference>
<evidence type="ECO:0000256" key="4">
    <source>
        <dbReference type="ARBA" id="ARBA00022692"/>
    </source>
</evidence>
<evidence type="ECO:0008006" key="15">
    <source>
        <dbReference type="Google" id="ProtNLM"/>
    </source>
</evidence>
<evidence type="ECO:0000256" key="8">
    <source>
        <dbReference type="ARBA" id="ARBA00023136"/>
    </source>
</evidence>
<dbReference type="Pfam" id="PF02600">
    <property type="entry name" value="DsbB"/>
    <property type="match status" value="1"/>
</dbReference>
<evidence type="ECO:0000256" key="10">
    <source>
        <dbReference type="ARBA" id="ARBA00023186"/>
    </source>
</evidence>
<evidence type="ECO:0000256" key="2">
    <source>
        <dbReference type="ARBA" id="ARBA00007602"/>
    </source>
</evidence>
<evidence type="ECO:0000256" key="1">
    <source>
        <dbReference type="ARBA" id="ARBA00004141"/>
    </source>
</evidence>